<organism evidence="3 4">
    <name type="scientific">Tolypothrix tenuis PCC 7101</name>
    <dbReference type="NCBI Taxonomy" id="231146"/>
    <lineage>
        <taxon>Bacteria</taxon>
        <taxon>Bacillati</taxon>
        <taxon>Cyanobacteriota</taxon>
        <taxon>Cyanophyceae</taxon>
        <taxon>Nostocales</taxon>
        <taxon>Tolypothrichaceae</taxon>
        <taxon>Tolypothrix</taxon>
    </lineage>
</organism>
<evidence type="ECO:0000313" key="3">
    <source>
        <dbReference type="EMBL" id="BAZ02915.1"/>
    </source>
</evidence>
<dbReference type="InterPro" id="IPR036388">
    <property type="entry name" value="WH-like_DNA-bd_sf"/>
</dbReference>
<dbReference type="SUPFAM" id="SSF46785">
    <property type="entry name" value="Winged helix' DNA-binding domain"/>
    <property type="match status" value="1"/>
</dbReference>
<name>A0A1Z4NB56_9CYAN</name>
<proteinExistence type="predicted"/>
<keyword evidence="4" id="KW-1185">Reference proteome</keyword>
<evidence type="ECO:0000313" key="4">
    <source>
        <dbReference type="Proteomes" id="UP000218785"/>
    </source>
</evidence>
<feature type="region of interest" description="Disordered" evidence="1">
    <location>
        <begin position="210"/>
        <end position="233"/>
    </location>
</feature>
<dbReference type="GO" id="GO:0006355">
    <property type="term" value="P:regulation of DNA-templated transcription"/>
    <property type="evidence" value="ECO:0007669"/>
    <property type="project" value="InterPro"/>
</dbReference>
<dbReference type="GO" id="GO:0003677">
    <property type="term" value="F:DNA binding"/>
    <property type="evidence" value="ECO:0007669"/>
    <property type="project" value="InterPro"/>
</dbReference>
<reference evidence="3 4" key="1">
    <citation type="submission" date="2017-06" db="EMBL/GenBank/DDBJ databases">
        <title>Genome sequencing of cyanobaciteial culture collection at National Institute for Environmental Studies (NIES).</title>
        <authorList>
            <person name="Hirose Y."/>
            <person name="Shimura Y."/>
            <person name="Fujisawa T."/>
            <person name="Nakamura Y."/>
            <person name="Kawachi M."/>
        </authorList>
    </citation>
    <scope>NUCLEOTIDE SEQUENCE [LARGE SCALE GENOMIC DNA]</scope>
    <source>
        <strain evidence="3 4">NIES-37</strain>
        <plasmid evidence="4">Plasmid1 dna</plasmid>
    </source>
</reference>
<dbReference type="EMBL" id="AP018249">
    <property type="protein sequence ID" value="BAZ02915.1"/>
    <property type="molecule type" value="Genomic_DNA"/>
</dbReference>
<geneLocation type="plasmid" evidence="4">
    <name>Plasmid1 dna</name>
</geneLocation>
<dbReference type="KEGG" id="ttq:NIES37_69280"/>
<dbReference type="InterPro" id="IPR012318">
    <property type="entry name" value="HTH_CRP"/>
</dbReference>
<evidence type="ECO:0000256" key="1">
    <source>
        <dbReference type="SAM" id="MobiDB-lite"/>
    </source>
</evidence>
<dbReference type="Gene3D" id="1.10.10.10">
    <property type="entry name" value="Winged helix-like DNA-binding domain superfamily/Winged helix DNA-binding domain"/>
    <property type="match status" value="1"/>
</dbReference>
<keyword evidence="3" id="KW-0614">Plasmid</keyword>
<accession>A0A1Z4NB56</accession>
<dbReference type="RefSeq" id="WP_096584578.1">
    <property type="nucleotide sequence ID" value="NZ_CAWNJS010000002.1"/>
</dbReference>
<gene>
    <name evidence="3" type="ORF">NIES37_69280</name>
</gene>
<sequence>MTSFTSAVLGQIHTPVNILKEFLQFFNRRQKCKAAILSWLDGKHYYGQEWVRITFEELADILGYCRETISRHLTELVADKFVEKLRANRFPKDTAYKYRLNLGWLNLEFDEVVLGYASKLLGFAQYQHLLPKVLFRCEKIDISVPKNSRIDANNLATYRNTLKPLKNNNTAVGEKKDEEVKQSLYEPVCQAPKPEQPQITHFVDEIEQDNSTSEIDPHEDPFSEPEVEVDSSTYKPSKHEIAEVCTELRRLRINPEPCLGVVKKYWVNVPGAIARVKEAIHEGWCDNPTGLFINSCKSGAKSKNVVTSDVSDWFEWARKQRIALAMSGGVVYTPSGDAVEVQEMMRRFPDELKE</sequence>
<feature type="domain" description="HTH crp-type" evidence="2">
    <location>
        <begin position="36"/>
        <end position="84"/>
    </location>
</feature>
<dbReference type="Proteomes" id="UP000218785">
    <property type="component" value="Plasmid plasmid1"/>
</dbReference>
<protein>
    <recommendedName>
        <fullName evidence="2">HTH crp-type domain-containing protein</fullName>
    </recommendedName>
</protein>
<dbReference type="AlphaFoldDB" id="A0A1Z4NB56"/>
<dbReference type="Pfam" id="PF13545">
    <property type="entry name" value="HTH_Crp_2"/>
    <property type="match status" value="1"/>
</dbReference>
<evidence type="ECO:0000259" key="2">
    <source>
        <dbReference type="Pfam" id="PF13545"/>
    </source>
</evidence>
<dbReference type="InterPro" id="IPR036390">
    <property type="entry name" value="WH_DNA-bd_sf"/>
</dbReference>